<organism evidence="2 3">
    <name type="scientific">Streptomyces hygroscopicus</name>
    <dbReference type="NCBI Taxonomy" id="1912"/>
    <lineage>
        <taxon>Bacteria</taxon>
        <taxon>Bacillati</taxon>
        <taxon>Actinomycetota</taxon>
        <taxon>Actinomycetes</taxon>
        <taxon>Kitasatosporales</taxon>
        <taxon>Streptomycetaceae</taxon>
        <taxon>Streptomyces</taxon>
        <taxon>Streptomyces violaceusniger group</taxon>
    </lineage>
</organism>
<feature type="region of interest" description="Disordered" evidence="1">
    <location>
        <begin position="109"/>
        <end position="134"/>
    </location>
</feature>
<comment type="caution">
    <text evidence="2">The sequence shown here is derived from an EMBL/GenBank/DDBJ whole genome shotgun (WGS) entry which is preliminary data.</text>
</comment>
<keyword evidence="3" id="KW-1185">Reference proteome</keyword>
<dbReference type="Proteomes" id="UP001054854">
    <property type="component" value="Unassembled WGS sequence"/>
</dbReference>
<evidence type="ECO:0000256" key="1">
    <source>
        <dbReference type="SAM" id="MobiDB-lite"/>
    </source>
</evidence>
<evidence type="ECO:0000313" key="3">
    <source>
        <dbReference type="Proteomes" id="UP001054854"/>
    </source>
</evidence>
<feature type="compositionally biased region" description="Pro residues" evidence="1">
    <location>
        <begin position="433"/>
        <end position="447"/>
    </location>
</feature>
<dbReference type="RefSeq" id="WP_236257053.1">
    <property type="nucleotide sequence ID" value="NZ_BNEK01000003.1"/>
</dbReference>
<evidence type="ECO:0008006" key="4">
    <source>
        <dbReference type="Google" id="ProtNLM"/>
    </source>
</evidence>
<accession>A0ABQ3TYI2</accession>
<proteinExistence type="predicted"/>
<feature type="region of interest" description="Disordered" evidence="1">
    <location>
        <begin position="402"/>
        <end position="495"/>
    </location>
</feature>
<evidence type="ECO:0000313" key="2">
    <source>
        <dbReference type="EMBL" id="GHJ28436.1"/>
    </source>
</evidence>
<sequence>MVSVPDLQSARPQTWRDAATDALTAARHCDEIGTLARDDVARTLERQWASDAGLAARRAFVKHAEDYEAAHLALRELCRVYDDLADEIEAAQGDLNSALDYARGHELTVDDSGRVSRSEPVAPGQDDDSQSDPVQHVQGVIDGALSRATKADTAAAAALRTVRGLTELSDPELVKEALRRNSPLAIALRLMGAPDGPHPVNVSPAQLAAVERAARETGMSKTLLLAILWQEQQWYQNYDKDGHGLLPGIGRMFNWTLQQTIKPDKSLGITHMKLGTARKVMADNRDVFTTADGTYLGDLSDAQLAKYIEENPNEDIRLSAYYLKQLRQNPYGSETDKQLFMLYAADTPDVREKNESYGDDSDHRGGDIKARAENWDKLQPYLEDAQAWEALSDEERRKALEQLAGDTPKGHSFTIDPIYGGESQGTGTGEPEPGTPSPEPGASPTPPSSGGKHDDGADGGGGGGGGGAGGAGGGKKPAEPTPGLTPRPSATGQAP</sequence>
<reference evidence="2" key="1">
    <citation type="submission" date="2024-05" db="EMBL/GenBank/DDBJ databases">
        <title>Whole genome shotgun sequence of Streptomyces hygroscopicus NBRC 113678.</title>
        <authorList>
            <person name="Komaki H."/>
            <person name="Tamura T."/>
        </authorList>
    </citation>
    <scope>NUCLEOTIDE SEQUENCE</scope>
    <source>
        <strain evidence="2">N11-34</strain>
    </source>
</reference>
<name>A0ABQ3TYI2_STRHY</name>
<protein>
    <recommendedName>
        <fullName evidence="4">WXG100 family type VII secretion target</fullName>
    </recommendedName>
</protein>
<gene>
    <name evidence="2" type="ORF">TPA0910_28690</name>
</gene>
<feature type="compositionally biased region" description="Gly residues" evidence="1">
    <location>
        <begin position="458"/>
        <end position="475"/>
    </location>
</feature>
<dbReference type="EMBL" id="BNEK01000003">
    <property type="protein sequence ID" value="GHJ28436.1"/>
    <property type="molecule type" value="Genomic_DNA"/>
</dbReference>